<dbReference type="Pfam" id="PF00646">
    <property type="entry name" value="F-box"/>
    <property type="match status" value="1"/>
</dbReference>
<evidence type="ECO:0000259" key="1">
    <source>
        <dbReference type="PROSITE" id="PS50181"/>
    </source>
</evidence>
<dbReference type="AlphaFoldDB" id="A0A2U1M333"/>
<organism evidence="2 3">
    <name type="scientific">Artemisia annua</name>
    <name type="common">Sweet wormwood</name>
    <dbReference type="NCBI Taxonomy" id="35608"/>
    <lineage>
        <taxon>Eukaryota</taxon>
        <taxon>Viridiplantae</taxon>
        <taxon>Streptophyta</taxon>
        <taxon>Embryophyta</taxon>
        <taxon>Tracheophyta</taxon>
        <taxon>Spermatophyta</taxon>
        <taxon>Magnoliopsida</taxon>
        <taxon>eudicotyledons</taxon>
        <taxon>Gunneridae</taxon>
        <taxon>Pentapetalae</taxon>
        <taxon>asterids</taxon>
        <taxon>campanulids</taxon>
        <taxon>Asterales</taxon>
        <taxon>Asteraceae</taxon>
        <taxon>Asteroideae</taxon>
        <taxon>Anthemideae</taxon>
        <taxon>Artemisiinae</taxon>
        <taxon>Artemisia</taxon>
    </lineage>
</organism>
<dbReference type="InterPro" id="IPR055357">
    <property type="entry name" value="LRR_At1g61320_AtMIF1"/>
</dbReference>
<gene>
    <name evidence="2" type="ORF">CTI12_AA424010</name>
</gene>
<dbReference type="SUPFAM" id="SSF52047">
    <property type="entry name" value="RNI-like"/>
    <property type="match status" value="1"/>
</dbReference>
<dbReference type="OrthoDB" id="810154at2759"/>
<evidence type="ECO:0000313" key="2">
    <source>
        <dbReference type="EMBL" id="PWA55634.1"/>
    </source>
</evidence>
<dbReference type="Gene3D" id="1.20.1280.50">
    <property type="match status" value="1"/>
</dbReference>
<evidence type="ECO:0000313" key="3">
    <source>
        <dbReference type="Proteomes" id="UP000245207"/>
    </source>
</evidence>
<protein>
    <submittedName>
        <fullName evidence="2">F-box domain, Leucine-rich repeat domain, L domain-like protein</fullName>
    </submittedName>
</protein>
<accession>A0A2U1M333</accession>
<dbReference type="InterPro" id="IPR036047">
    <property type="entry name" value="F-box-like_dom_sf"/>
</dbReference>
<sequence length="505" mass="57886">MDSRHGRKRLKLKVKCDRLSSLPDDLIHKILSFISLQQAIEIRTLSSRWRYIWTSMPYLDLSTESFSKLDKFSKFVTDVLSRRNNQVQLSSVKLSFRGKATQVFVKKILNYAFSHNVEQLTVVSFACKDVVEFPINLFSSQSLKHLTLTLSKSCALASTWNLPALTTLCLSRIKLDDDLFSNCPNLKNLTLNRCKMKIRLSEESEKSEESHLNICLSKLSNLTLEYVSCNVVNVEAPQLKNLIIREGYYSVNLSADVLSLEKVDLTISSPHNAQAIVDLLQQFRSVKFLTLNLEIVECLSSSVELISHQPSPFANLKSLKIYPAWKELHPKANVSTLVENYFLDSSPGATLTMVLREEIRALELMKKLQGLLNRWKENNDKNTARVDQGEVENQRAQQETIIESESVERLTQIKSYWIDLTKWSEEGDKRTCRIISILQKIESLLIKLPASHKAKMQPMYSCLYAEADTFMDNMMDRTVRIHCDKKPRRSNVHCHELATPSQPLP</sequence>
<dbReference type="EMBL" id="PKPP01006698">
    <property type="protein sequence ID" value="PWA55634.1"/>
    <property type="molecule type" value="Genomic_DNA"/>
</dbReference>
<reference evidence="2 3" key="1">
    <citation type="journal article" date="2018" name="Mol. Plant">
        <title>The genome of Artemisia annua provides insight into the evolution of Asteraceae family and artemisinin biosynthesis.</title>
        <authorList>
            <person name="Shen Q."/>
            <person name="Zhang L."/>
            <person name="Liao Z."/>
            <person name="Wang S."/>
            <person name="Yan T."/>
            <person name="Shi P."/>
            <person name="Liu M."/>
            <person name="Fu X."/>
            <person name="Pan Q."/>
            <person name="Wang Y."/>
            <person name="Lv Z."/>
            <person name="Lu X."/>
            <person name="Zhang F."/>
            <person name="Jiang W."/>
            <person name="Ma Y."/>
            <person name="Chen M."/>
            <person name="Hao X."/>
            <person name="Li L."/>
            <person name="Tang Y."/>
            <person name="Lv G."/>
            <person name="Zhou Y."/>
            <person name="Sun X."/>
            <person name="Brodelius P.E."/>
            <person name="Rose J.K.C."/>
            <person name="Tang K."/>
        </authorList>
    </citation>
    <scope>NUCLEOTIDE SEQUENCE [LARGE SCALE GENOMIC DNA]</scope>
    <source>
        <strain evidence="3">cv. Huhao1</strain>
        <tissue evidence="2">Leaf</tissue>
    </source>
</reference>
<dbReference type="Proteomes" id="UP000245207">
    <property type="component" value="Unassembled WGS sequence"/>
</dbReference>
<dbReference type="PANTHER" id="PTHR34223">
    <property type="entry name" value="OS11G0201299 PROTEIN"/>
    <property type="match status" value="1"/>
</dbReference>
<comment type="caution">
    <text evidence="2">The sequence shown here is derived from an EMBL/GenBank/DDBJ whole genome shotgun (WGS) entry which is preliminary data.</text>
</comment>
<dbReference type="SUPFAM" id="SSF81383">
    <property type="entry name" value="F-box domain"/>
    <property type="match status" value="1"/>
</dbReference>
<dbReference type="SMART" id="SM00256">
    <property type="entry name" value="FBOX"/>
    <property type="match status" value="1"/>
</dbReference>
<proteinExistence type="predicted"/>
<dbReference type="PROSITE" id="PS50181">
    <property type="entry name" value="FBOX"/>
    <property type="match status" value="1"/>
</dbReference>
<name>A0A2U1M333_ARTAN</name>
<dbReference type="Pfam" id="PF23622">
    <property type="entry name" value="LRR_At1g61320_AtMIF1"/>
    <property type="match status" value="1"/>
</dbReference>
<feature type="domain" description="F-box" evidence="1">
    <location>
        <begin position="16"/>
        <end position="69"/>
    </location>
</feature>
<keyword evidence="3" id="KW-1185">Reference proteome</keyword>
<dbReference type="InterPro" id="IPR053197">
    <property type="entry name" value="F-box_SCFL_complex_component"/>
</dbReference>
<dbReference type="InterPro" id="IPR001810">
    <property type="entry name" value="F-box_dom"/>
</dbReference>
<dbReference type="PANTHER" id="PTHR34223:SF101">
    <property type="entry name" value="F-BOX DOMAIN-CONTAINING PROTEIN"/>
    <property type="match status" value="1"/>
</dbReference>